<evidence type="ECO:0000256" key="1">
    <source>
        <dbReference type="ARBA" id="ARBA00022801"/>
    </source>
</evidence>
<dbReference type="InterPro" id="IPR050585">
    <property type="entry name" value="Xaa-Pro_dipeptidyl-ppase/CocE"/>
</dbReference>
<dbReference type="Gene3D" id="2.60.120.260">
    <property type="entry name" value="Galactose-binding domain-like"/>
    <property type="match status" value="1"/>
</dbReference>
<accession>A0ABT9W0F0</accession>
<dbReference type="InterPro" id="IPR029058">
    <property type="entry name" value="AB_hydrolase_fold"/>
</dbReference>
<dbReference type="SMART" id="SM00939">
    <property type="entry name" value="PepX_C"/>
    <property type="match status" value="1"/>
</dbReference>
<gene>
    <name evidence="3" type="ORF">J2S11_002648</name>
</gene>
<organism evidence="3 4">
    <name type="scientific">Caldalkalibacillus horti</name>
    <dbReference type="NCBI Taxonomy" id="77523"/>
    <lineage>
        <taxon>Bacteria</taxon>
        <taxon>Bacillati</taxon>
        <taxon>Bacillota</taxon>
        <taxon>Bacilli</taxon>
        <taxon>Bacillales</taxon>
        <taxon>Bacillaceae</taxon>
        <taxon>Caldalkalibacillus</taxon>
    </lineage>
</organism>
<protein>
    <submittedName>
        <fullName evidence="3">Acyl esterase</fullName>
    </submittedName>
</protein>
<evidence type="ECO:0000259" key="2">
    <source>
        <dbReference type="SMART" id="SM00939"/>
    </source>
</evidence>
<feature type="domain" description="Xaa-Pro dipeptidyl-peptidase C-terminal" evidence="2">
    <location>
        <begin position="312"/>
        <end position="590"/>
    </location>
</feature>
<dbReference type="Gene3D" id="1.10.3020.10">
    <property type="entry name" value="alpha-amino acid ester hydrolase ( Helical cap domain)"/>
    <property type="match status" value="1"/>
</dbReference>
<dbReference type="RefSeq" id="WP_307395168.1">
    <property type="nucleotide sequence ID" value="NZ_BAAADK010000047.1"/>
</dbReference>
<reference evidence="3 4" key="1">
    <citation type="submission" date="2023-07" db="EMBL/GenBank/DDBJ databases">
        <title>Genomic Encyclopedia of Type Strains, Phase IV (KMG-IV): sequencing the most valuable type-strain genomes for metagenomic binning, comparative biology and taxonomic classification.</title>
        <authorList>
            <person name="Goeker M."/>
        </authorList>
    </citation>
    <scope>NUCLEOTIDE SEQUENCE [LARGE SCALE GENOMIC DNA]</scope>
    <source>
        <strain evidence="3 4">DSM 12751</strain>
    </source>
</reference>
<dbReference type="SUPFAM" id="SSF49785">
    <property type="entry name" value="Galactose-binding domain-like"/>
    <property type="match status" value="1"/>
</dbReference>
<keyword evidence="1" id="KW-0378">Hydrolase</keyword>
<dbReference type="Gene3D" id="3.40.50.1820">
    <property type="entry name" value="alpha/beta hydrolase"/>
    <property type="match status" value="1"/>
</dbReference>
<evidence type="ECO:0000313" key="4">
    <source>
        <dbReference type="Proteomes" id="UP001235840"/>
    </source>
</evidence>
<dbReference type="InterPro" id="IPR008979">
    <property type="entry name" value="Galactose-bd-like_sf"/>
</dbReference>
<dbReference type="Pfam" id="PF02129">
    <property type="entry name" value="Peptidase_S15"/>
    <property type="match status" value="1"/>
</dbReference>
<name>A0ABT9W0F0_9BACI</name>
<evidence type="ECO:0000313" key="3">
    <source>
        <dbReference type="EMBL" id="MDQ0166732.1"/>
    </source>
</evidence>
<dbReference type="NCBIfam" id="TIGR00976">
    <property type="entry name" value="CocE_NonD"/>
    <property type="match status" value="2"/>
</dbReference>
<keyword evidence="4" id="KW-1185">Reference proteome</keyword>
<dbReference type="InterPro" id="IPR000383">
    <property type="entry name" value="Xaa-Pro-like_dom"/>
</dbReference>
<dbReference type="PANTHER" id="PTHR43056:SF10">
    <property type="entry name" value="COCE_NOND FAMILY, PUTATIVE (AFU_ORTHOLOGUE AFUA_7G00600)-RELATED"/>
    <property type="match status" value="1"/>
</dbReference>
<dbReference type="PANTHER" id="PTHR43056">
    <property type="entry name" value="PEPTIDASE S9 PROLYL OLIGOPEPTIDASE"/>
    <property type="match status" value="1"/>
</dbReference>
<dbReference type="SUPFAM" id="SSF53474">
    <property type="entry name" value="alpha/beta-Hydrolases"/>
    <property type="match status" value="1"/>
</dbReference>
<dbReference type="EMBL" id="JAUSTY010000010">
    <property type="protein sequence ID" value="MDQ0166732.1"/>
    <property type="molecule type" value="Genomic_DNA"/>
</dbReference>
<dbReference type="Proteomes" id="UP001235840">
    <property type="component" value="Unassembled WGS sequence"/>
</dbReference>
<comment type="caution">
    <text evidence="3">The sequence shown here is derived from an EMBL/GenBank/DDBJ whole genome shotgun (WGS) entry which is preliminary data.</text>
</comment>
<proteinExistence type="predicted"/>
<dbReference type="InterPro" id="IPR013736">
    <property type="entry name" value="Xaa-Pro_dipept_C"/>
</dbReference>
<dbReference type="InterPro" id="IPR005674">
    <property type="entry name" value="CocE/Ser_esterase"/>
</dbReference>
<sequence>MSDTLDQKHKLTKQTTDSLLEVMILRDVRVPMRDGLTLSTDVYRPKLSGEYPAIVVRTPYGKTSRVIHEMGTYFAARGYVVLYQDVRGRGDSDGEFIPYRSEGKDGYDCIEWAAEQDWCTGAVGTLGGSYLGRIQWLTALQKPPHLKTMISVVTPSDPFVEWPTGVPTPHHLCWLYMVGGRVMQNVDVVDWERIYSHLPLMTMDELTGKSFKHWREELSHTYLDEWWKEISYQNQFDRINLPALHISGWYDDEQVGTPLNYYGMRTQGASEHARNNQKLLMGPWTHQINTSAKIGDLDFGPDALIDLKGYQLRWFNHWLKQENNGIVDEAPVRLFVMGDNEWRDEEDWPLPQTQWTKYYIHSEGSANSRFGDGKLSTTVPSVIHTDASVAQDKNHFSSSFDTNISPSSDKGKSFDQYTYDPANPVPFITDMVSSQIGGPDDYSAIERRDDVLVYTTDVLEEDVEVTGPIKMELFASSTAKDTDFMVKLLDVWPSGYVQRLTDGMVRARFREGMAKPKLIEPNKIYSYEVDCWNTCHVFKKGHQIRIEIASSAFPKYDRNLNTGEDLAQSSTMVKAKQTIYHDSTYTSAVVLPIIPRK</sequence>
<dbReference type="Pfam" id="PF08530">
    <property type="entry name" value="PepX_C"/>
    <property type="match status" value="1"/>
</dbReference>